<proteinExistence type="predicted"/>
<dbReference type="PANTHER" id="PTHR47123">
    <property type="entry name" value="F-BOX PROTEIN SKIP23"/>
    <property type="match status" value="1"/>
</dbReference>
<dbReference type="AlphaFoldDB" id="A0A565BME7"/>
<dbReference type="EMBL" id="CABITT030000004">
    <property type="protein sequence ID" value="VVB02797.1"/>
    <property type="molecule type" value="Genomic_DNA"/>
</dbReference>
<dbReference type="Pfam" id="PF03478">
    <property type="entry name" value="Beta-prop_KIB1-4"/>
    <property type="match status" value="1"/>
</dbReference>
<dbReference type="SUPFAM" id="SSF81383">
    <property type="entry name" value="F-box domain"/>
    <property type="match status" value="1"/>
</dbReference>
<dbReference type="InterPro" id="IPR005174">
    <property type="entry name" value="KIB1-4_b-propeller"/>
</dbReference>
<evidence type="ECO:0000259" key="1">
    <source>
        <dbReference type="PROSITE" id="PS50181"/>
    </source>
</evidence>
<dbReference type="SMART" id="SM00256">
    <property type="entry name" value="FBOX"/>
    <property type="match status" value="1"/>
</dbReference>
<dbReference type="InterPro" id="IPR051304">
    <property type="entry name" value="SCF_F-box_domain"/>
</dbReference>
<dbReference type="Pfam" id="PF00646">
    <property type="entry name" value="F-box"/>
    <property type="match status" value="1"/>
</dbReference>
<keyword evidence="3" id="KW-1185">Reference proteome</keyword>
<feature type="domain" description="F-box" evidence="1">
    <location>
        <begin position="4"/>
        <end position="51"/>
    </location>
</feature>
<accession>A0A565BME7</accession>
<gene>
    <name evidence="2" type="ORF">ANE_LOCUS13241</name>
</gene>
<sequence length="344" mass="39780">MGKPVRWSDLPKELVDLIADRSSYIDHLRIRSICKPWRYAVATKKRFFNRFKRSLVGSSNSSRRKKSDLLPNTFFRVTQASSSCPNKGWLIKTRQISESSKINLLSPLSNELITRSDKTLDLLKFGVSDIRQSYNVQFLKSKIWCNTIVEESFKWTRIENKNVGEFSDVILHRGQVYALDLKGVIWRVNNNLDDLNISQYGPSTPVKYRKTNNCKDKRLVEYCGDLCVVHRLCQKVHMRTDFERTIGFKVYKMDNELAEWVEVSSLEDKALIVATDSCFTVLASEYYGCLENAIYFSDDEDGYKFRKGVNGKGAKVLKLNDGRIINNTSHNCFQMFSSPFLSKY</sequence>
<name>A0A565BME7_9BRAS</name>
<dbReference type="InterPro" id="IPR036047">
    <property type="entry name" value="F-box-like_dom_sf"/>
</dbReference>
<dbReference type="PANTHER" id="PTHR47123:SF25">
    <property type="entry name" value="F-BOX PROTEIN"/>
    <property type="match status" value="1"/>
</dbReference>
<dbReference type="InterPro" id="IPR001810">
    <property type="entry name" value="F-box_dom"/>
</dbReference>
<evidence type="ECO:0000313" key="2">
    <source>
        <dbReference type="EMBL" id="VVB02797.1"/>
    </source>
</evidence>
<comment type="caution">
    <text evidence="2">The sequence shown here is derived from an EMBL/GenBank/DDBJ whole genome shotgun (WGS) entry which is preliminary data.</text>
</comment>
<dbReference type="OrthoDB" id="638130at2759"/>
<reference evidence="2" key="1">
    <citation type="submission" date="2019-07" db="EMBL/GenBank/DDBJ databases">
        <authorList>
            <person name="Dittberner H."/>
        </authorList>
    </citation>
    <scope>NUCLEOTIDE SEQUENCE [LARGE SCALE GENOMIC DNA]</scope>
</reference>
<dbReference type="PROSITE" id="PS50181">
    <property type="entry name" value="FBOX"/>
    <property type="match status" value="1"/>
</dbReference>
<dbReference type="Proteomes" id="UP000489600">
    <property type="component" value="Unassembled WGS sequence"/>
</dbReference>
<organism evidence="2 3">
    <name type="scientific">Arabis nemorensis</name>
    <dbReference type="NCBI Taxonomy" id="586526"/>
    <lineage>
        <taxon>Eukaryota</taxon>
        <taxon>Viridiplantae</taxon>
        <taxon>Streptophyta</taxon>
        <taxon>Embryophyta</taxon>
        <taxon>Tracheophyta</taxon>
        <taxon>Spermatophyta</taxon>
        <taxon>Magnoliopsida</taxon>
        <taxon>eudicotyledons</taxon>
        <taxon>Gunneridae</taxon>
        <taxon>Pentapetalae</taxon>
        <taxon>rosids</taxon>
        <taxon>malvids</taxon>
        <taxon>Brassicales</taxon>
        <taxon>Brassicaceae</taxon>
        <taxon>Arabideae</taxon>
        <taxon>Arabis</taxon>
    </lineage>
</organism>
<protein>
    <recommendedName>
        <fullName evidence="1">F-box domain-containing protein</fullName>
    </recommendedName>
</protein>
<evidence type="ECO:0000313" key="3">
    <source>
        <dbReference type="Proteomes" id="UP000489600"/>
    </source>
</evidence>